<gene>
    <name evidence="3" type="primary">PARPA_13059.1 scaffold 45703</name>
</gene>
<dbReference type="InterPro" id="IPR011022">
    <property type="entry name" value="Arrestin_C-like"/>
</dbReference>
<dbReference type="Pfam" id="PF02752">
    <property type="entry name" value="Arrestin_C"/>
    <property type="match status" value="1"/>
</dbReference>
<dbReference type="InterPro" id="IPR014756">
    <property type="entry name" value="Ig_E-set"/>
</dbReference>
<feature type="compositionally biased region" description="Low complexity" evidence="1">
    <location>
        <begin position="335"/>
        <end position="345"/>
    </location>
</feature>
<keyword evidence="4" id="KW-1185">Reference proteome</keyword>
<reference evidence="3 4" key="1">
    <citation type="submission" date="2014-09" db="EMBL/GenBank/DDBJ databases">
        <authorList>
            <person name="Ellenberger Sabrina"/>
        </authorList>
    </citation>
    <scope>NUCLEOTIDE SEQUENCE [LARGE SCALE GENOMIC DNA]</scope>
    <source>
        <strain evidence="3 4">CBS 412.66</strain>
    </source>
</reference>
<evidence type="ECO:0000313" key="3">
    <source>
        <dbReference type="EMBL" id="CEP18752.1"/>
    </source>
</evidence>
<dbReference type="Gene3D" id="2.60.40.640">
    <property type="match status" value="1"/>
</dbReference>
<sequence>MPFNRLHPPEFEKIRRYPAHCRRIQRLHRRLRRQSPADKRPSTSRDALKQPEIPKVAKISYILTATHKKPMFKFSHALSSATQEIKILDMINVLLPDYRMPVKMSNDIGFLNGSKLSQWCLSLARSAFTRGENIKLECQINHFPIMEKAKAIKVSLMRQVYKTSSAKVLENKVLSSTTLDINTTDKSPSQSLPVELHVPYDTPPSIFPDSGRTLSVSYVIQAELKMKGVKSAIKLKPVYKQEVTIVIGTFSIDSMPPTHDNNPPQKPLHTPASVPSTSLPMHRKSTTDLMPIRRKSTAQSPVPVPAQVSFSKFDNMVKPLPRLEKVAHRKSYGNTASKSLSSPTPSASPSPTPSYSMRVTSNQHEFDDYIPATPLRRLSLSSARSSTSTAVTDRSLTPLPSMKAVQVNPYSTVSYLNRKNAPRPSLLSMQTPNEIGPNDITTKQGIPVAAAAVETSSGLSFNAKALDAGGEDENGSSIPELLSRHDTISTASSSGIMDPLHVISTAKPSVDVTPIDRASNVQ</sequence>
<dbReference type="EMBL" id="LN733886">
    <property type="protein sequence ID" value="CEP18752.1"/>
    <property type="molecule type" value="Genomic_DNA"/>
</dbReference>
<feature type="region of interest" description="Disordered" evidence="1">
    <location>
        <begin position="28"/>
        <end position="49"/>
    </location>
</feature>
<proteinExistence type="predicted"/>
<dbReference type="AlphaFoldDB" id="A0A0B7NMX1"/>
<dbReference type="SMART" id="SM01017">
    <property type="entry name" value="Arrestin_C"/>
    <property type="match status" value="1"/>
</dbReference>
<organism evidence="3 4">
    <name type="scientific">Parasitella parasitica</name>
    <dbReference type="NCBI Taxonomy" id="35722"/>
    <lineage>
        <taxon>Eukaryota</taxon>
        <taxon>Fungi</taxon>
        <taxon>Fungi incertae sedis</taxon>
        <taxon>Mucoromycota</taxon>
        <taxon>Mucoromycotina</taxon>
        <taxon>Mucoromycetes</taxon>
        <taxon>Mucorales</taxon>
        <taxon>Mucorineae</taxon>
        <taxon>Mucoraceae</taxon>
        <taxon>Parasitella</taxon>
    </lineage>
</organism>
<evidence type="ECO:0000256" key="1">
    <source>
        <dbReference type="SAM" id="MobiDB-lite"/>
    </source>
</evidence>
<dbReference type="OrthoDB" id="441210at2759"/>
<name>A0A0B7NMX1_9FUNG</name>
<dbReference type="STRING" id="35722.A0A0B7NMX1"/>
<protein>
    <recommendedName>
        <fullName evidence="2">Arrestin C-terminal-like domain-containing protein</fullName>
    </recommendedName>
</protein>
<feature type="region of interest" description="Disordered" evidence="1">
    <location>
        <begin position="255"/>
        <end position="282"/>
    </location>
</feature>
<evidence type="ECO:0000313" key="4">
    <source>
        <dbReference type="Proteomes" id="UP000054107"/>
    </source>
</evidence>
<feature type="domain" description="Arrestin C-terminal-like" evidence="2">
    <location>
        <begin position="113"/>
        <end position="257"/>
    </location>
</feature>
<dbReference type="InterPro" id="IPR014752">
    <property type="entry name" value="Arrestin-like_C"/>
</dbReference>
<evidence type="ECO:0000259" key="2">
    <source>
        <dbReference type="SMART" id="SM01017"/>
    </source>
</evidence>
<accession>A0A0B7NMX1</accession>
<feature type="region of interest" description="Disordered" evidence="1">
    <location>
        <begin position="331"/>
        <end position="358"/>
    </location>
</feature>
<dbReference type="SUPFAM" id="SSF81296">
    <property type="entry name" value="E set domains"/>
    <property type="match status" value="1"/>
</dbReference>
<dbReference type="Proteomes" id="UP000054107">
    <property type="component" value="Unassembled WGS sequence"/>
</dbReference>
<feature type="compositionally biased region" description="Basic and acidic residues" evidence="1">
    <location>
        <begin position="35"/>
        <end position="49"/>
    </location>
</feature>